<evidence type="ECO:0000313" key="1">
    <source>
        <dbReference type="EMBL" id="SBQ98174.1"/>
    </source>
</evidence>
<dbReference type="EMBL" id="HAED01011780">
    <property type="protein sequence ID" value="SBQ98174.1"/>
    <property type="molecule type" value="Transcribed_RNA"/>
</dbReference>
<feature type="non-terminal residue" evidence="1">
    <location>
        <position position="1"/>
    </location>
</feature>
<reference evidence="1" key="1">
    <citation type="submission" date="2016-05" db="EMBL/GenBank/DDBJ databases">
        <authorList>
            <person name="Lavstsen T."/>
            <person name="Jespersen J.S."/>
        </authorList>
    </citation>
    <scope>NUCLEOTIDE SEQUENCE</scope>
    <source>
        <tissue evidence="1">Brain</tissue>
    </source>
</reference>
<name>A0A1A8ILP3_NOTKU</name>
<organism evidence="1">
    <name type="scientific">Nothobranchius kuhntae</name>
    <name type="common">Beira killifish</name>
    <dbReference type="NCBI Taxonomy" id="321403"/>
    <lineage>
        <taxon>Eukaryota</taxon>
        <taxon>Metazoa</taxon>
        <taxon>Chordata</taxon>
        <taxon>Craniata</taxon>
        <taxon>Vertebrata</taxon>
        <taxon>Euteleostomi</taxon>
        <taxon>Actinopterygii</taxon>
        <taxon>Neopterygii</taxon>
        <taxon>Teleostei</taxon>
        <taxon>Neoteleostei</taxon>
        <taxon>Acanthomorphata</taxon>
        <taxon>Ovalentaria</taxon>
        <taxon>Atherinomorphae</taxon>
        <taxon>Cyprinodontiformes</taxon>
        <taxon>Nothobranchiidae</taxon>
        <taxon>Nothobranchius</taxon>
    </lineage>
</organism>
<proteinExistence type="predicted"/>
<dbReference type="AlphaFoldDB" id="A0A1A8ILP3"/>
<feature type="non-terminal residue" evidence="1">
    <location>
        <position position="70"/>
    </location>
</feature>
<protein>
    <submittedName>
        <fullName evidence="1">Uncharacterized protein</fullName>
    </submittedName>
</protein>
<accession>A0A1A8ILP3</accession>
<sequence>QPVSERAWYSILLKYYPLQGLPRDAVKRHFQIDKTRGDWLANPHAPSRILLRVEQLIHCSTARTKTTLLF</sequence>
<gene>
    <name evidence="1" type="primary">Nfu_g_1_014940</name>
</gene>
<reference evidence="1" key="2">
    <citation type="submission" date="2016-06" db="EMBL/GenBank/DDBJ databases">
        <title>The genome of a short-lived fish provides insights into sex chromosome evolution and the genetic control of aging.</title>
        <authorList>
            <person name="Reichwald K."/>
            <person name="Felder M."/>
            <person name="Petzold A."/>
            <person name="Koch P."/>
            <person name="Groth M."/>
            <person name="Platzer M."/>
        </authorList>
    </citation>
    <scope>NUCLEOTIDE SEQUENCE</scope>
    <source>
        <tissue evidence="1">Brain</tissue>
    </source>
</reference>